<dbReference type="InterPro" id="IPR024402">
    <property type="entry name" value="DUF2726"/>
</dbReference>
<dbReference type="AlphaFoldDB" id="A0A9X6SY08"/>
<sequence>MSKRVRCLEDAISFVNENSDCTLISDEYVGNREKMKFKCDCGDEFITTFNQFRKGKRKCNKCGFKRCNQDKIFTYSEIKAFIDLESDSGCTLISNEYTNCKTPIKLKCRCGNEFVTTFDSFKNSGKRRCNFCSNKNTGKTAALLAKRRPKSEGPYNKSNHNEFVTRMYKLLKDEYSVLGQYTTARDKILVKHNDCGHEYYVAPDKILNQNRRCPNCSDFRSSKASKEIESWLTEHDVLFEKEYKFPDCKHQRSLAFDFAVLDSDEHVKCLIEYDGEQHFRPFQYIRDEDTRNTKFRDSKKRDAIKNAYCKRNNIPLIRISYLEQDILKPILELKVSTLL</sequence>
<evidence type="ECO:0000259" key="1">
    <source>
        <dbReference type="Pfam" id="PF10881"/>
    </source>
</evidence>
<protein>
    <recommendedName>
        <fullName evidence="1">DUF2726 domain-containing protein</fullName>
    </recommendedName>
</protein>
<proteinExistence type="predicted"/>
<feature type="domain" description="DUF2726" evidence="1">
    <location>
        <begin position="253"/>
        <end position="321"/>
    </location>
</feature>
<dbReference type="EMBL" id="NVMX01000029">
    <property type="protein sequence ID" value="PDZ97081.1"/>
    <property type="molecule type" value="Genomic_DNA"/>
</dbReference>
<dbReference type="Gene3D" id="3.40.960.10">
    <property type="entry name" value="VSR Endonuclease"/>
    <property type="match status" value="1"/>
</dbReference>
<name>A0A9X6SY08_BACCE</name>
<organism evidence="2 3">
    <name type="scientific">Bacillus cereus</name>
    <dbReference type="NCBI Taxonomy" id="1396"/>
    <lineage>
        <taxon>Bacteria</taxon>
        <taxon>Bacillati</taxon>
        <taxon>Bacillota</taxon>
        <taxon>Bacilli</taxon>
        <taxon>Bacillales</taxon>
        <taxon>Bacillaceae</taxon>
        <taxon>Bacillus</taxon>
        <taxon>Bacillus cereus group</taxon>
    </lineage>
</organism>
<accession>A0A9X6SY08</accession>
<comment type="caution">
    <text evidence="2">The sequence shown here is derived from an EMBL/GenBank/DDBJ whole genome shotgun (WGS) entry which is preliminary data.</text>
</comment>
<dbReference type="RefSeq" id="WP_098005715.1">
    <property type="nucleotide sequence ID" value="NZ_NTTA01000030.1"/>
</dbReference>
<evidence type="ECO:0000313" key="3">
    <source>
        <dbReference type="Proteomes" id="UP000219922"/>
    </source>
</evidence>
<reference evidence="2 3" key="1">
    <citation type="submission" date="2017-09" db="EMBL/GenBank/DDBJ databases">
        <title>Large-scale bioinformatics analysis of Bacillus genomes uncovers conserved roles of natural products in bacterial physiology.</title>
        <authorList>
            <consortium name="Agbiome Team Llc"/>
            <person name="Bleich R.M."/>
            <person name="Grubbs K.J."/>
            <person name="Santa Maria K.C."/>
            <person name="Allen S.E."/>
            <person name="Farag S."/>
            <person name="Shank E.A."/>
            <person name="Bowers A."/>
        </authorList>
    </citation>
    <scope>NUCLEOTIDE SEQUENCE [LARGE SCALE GENOMIC DNA]</scope>
    <source>
        <strain evidence="2 3">AFS092789</strain>
    </source>
</reference>
<gene>
    <name evidence="2" type="ORF">CON36_19350</name>
</gene>
<dbReference type="Proteomes" id="UP000219922">
    <property type="component" value="Unassembled WGS sequence"/>
</dbReference>
<evidence type="ECO:0000313" key="2">
    <source>
        <dbReference type="EMBL" id="PDZ97081.1"/>
    </source>
</evidence>
<dbReference type="Pfam" id="PF10881">
    <property type="entry name" value="DUF2726"/>
    <property type="match status" value="1"/>
</dbReference>